<dbReference type="OrthoDB" id="2086462at2"/>
<proteinExistence type="predicted"/>
<gene>
    <name evidence="1" type="ORF">RV04_GL000075</name>
</gene>
<sequence length="358" mass="43772">MTLISMSVKKRKSRHFNKIEHTFRMMPNFQEQLGKYIYFEIIDFDDFWKNYQEIEMLYDTLVKWKDVRITIFEKEIPFRYKIYFRELESYVRNNYAFLPSSDFTIEDNLPMKYVFYDWWACFFVFMDKKDTSAYYFCDCQKNAVMESMRLFDNMRLNFPDFVCKDYEISDRKEKFFDGKFKKNLCFTCNGSSSVRSFCNRMYGSRFLQDYGWYVYSRAYEKGINPWCDNEDLREVENEVRENYGYHKIGEKWISETKMYTLIKEIFPEEEVIFHYRSEWLSYLEIDVYIPRLKIGFEYQGKQHFEPVNFFGGESSFNIQRANDKKKEKICNDNGIKLIKVNYDDPLTKRFIKQLIAPS</sequence>
<name>A0A1L8TRL3_9ENTE</name>
<evidence type="ECO:0000313" key="2">
    <source>
        <dbReference type="Proteomes" id="UP000182077"/>
    </source>
</evidence>
<protein>
    <submittedName>
        <fullName evidence="1">Uncharacterized protein</fullName>
    </submittedName>
</protein>
<evidence type="ECO:0000313" key="1">
    <source>
        <dbReference type="EMBL" id="OJG46828.1"/>
    </source>
</evidence>
<dbReference type="AlphaFoldDB" id="A0A1L8TRL3"/>
<comment type="caution">
    <text evidence="1">The sequence shown here is derived from an EMBL/GenBank/DDBJ whole genome shotgun (WGS) entry which is preliminary data.</text>
</comment>
<dbReference type="EMBL" id="JXKQ01000001">
    <property type="protein sequence ID" value="OJG46828.1"/>
    <property type="molecule type" value="Genomic_DNA"/>
</dbReference>
<dbReference type="Gene3D" id="3.40.960.10">
    <property type="entry name" value="VSR Endonuclease"/>
    <property type="match status" value="1"/>
</dbReference>
<accession>A0A1L8TRL3</accession>
<organism evidence="1 2">
    <name type="scientific">Enterococcus hermanniensis</name>
    <dbReference type="NCBI Taxonomy" id="249189"/>
    <lineage>
        <taxon>Bacteria</taxon>
        <taxon>Bacillati</taxon>
        <taxon>Bacillota</taxon>
        <taxon>Bacilli</taxon>
        <taxon>Lactobacillales</taxon>
        <taxon>Enterococcaceae</taxon>
        <taxon>Enterococcus</taxon>
    </lineage>
</organism>
<keyword evidence="2" id="KW-1185">Reference proteome</keyword>
<reference evidence="1 2" key="1">
    <citation type="submission" date="2014-12" db="EMBL/GenBank/DDBJ databases">
        <title>Draft genome sequences of 29 type strains of Enterococci.</title>
        <authorList>
            <person name="Zhong Z."/>
            <person name="Sun Z."/>
            <person name="Liu W."/>
            <person name="Zhang W."/>
            <person name="Zhang H."/>
        </authorList>
    </citation>
    <scope>NUCLEOTIDE SEQUENCE [LARGE SCALE GENOMIC DNA]</scope>
    <source>
        <strain evidence="1 2">DSM 17122</strain>
    </source>
</reference>
<dbReference type="RefSeq" id="WP_071856496.1">
    <property type="nucleotide sequence ID" value="NZ_JBHSHK010000005.1"/>
</dbReference>
<dbReference type="Proteomes" id="UP000182077">
    <property type="component" value="Unassembled WGS sequence"/>
</dbReference>